<dbReference type="EC" id="6.1.1.5" evidence="1"/>
<evidence type="ECO:0000313" key="14">
    <source>
        <dbReference type="Proteomes" id="UP000235145"/>
    </source>
</evidence>
<evidence type="ECO:0000256" key="1">
    <source>
        <dbReference type="ARBA" id="ARBA00013165"/>
    </source>
</evidence>
<dbReference type="InterPro" id="IPR009008">
    <property type="entry name" value="Val/Leu/Ile-tRNA-synth_edit"/>
</dbReference>
<evidence type="ECO:0000256" key="9">
    <source>
        <dbReference type="ARBA" id="ARBA00032665"/>
    </source>
</evidence>
<dbReference type="GO" id="GO:0006428">
    <property type="term" value="P:isoleucyl-tRNA aminoacylation"/>
    <property type="evidence" value="ECO:0000318"/>
    <property type="project" value="GO_Central"/>
</dbReference>
<dbReference type="InterPro" id="IPR002300">
    <property type="entry name" value="aa-tRNA-synth_Ia"/>
</dbReference>
<dbReference type="EMBL" id="NBSK02000009">
    <property type="protein sequence ID" value="KAJ0186536.1"/>
    <property type="molecule type" value="Genomic_DNA"/>
</dbReference>
<dbReference type="GO" id="GO:0005524">
    <property type="term" value="F:ATP binding"/>
    <property type="evidence" value="ECO:0007669"/>
    <property type="project" value="UniProtKB-KW"/>
</dbReference>
<dbReference type="Pfam" id="PF00133">
    <property type="entry name" value="tRNA-synt_1"/>
    <property type="match status" value="1"/>
</dbReference>
<dbReference type="InterPro" id="IPR043017">
    <property type="entry name" value="WIYLD_dom_sf"/>
</dbReference>
<evidence type="ECO:0000256" key="2">
    <source>
        <dbReference type="ARBA" id="ARBA00022598"/>
    </source>
</evidence>
<dbReference type="PRINTS" id="PR00984">
    <property type="entry name" value="TRNASYNTHILE"/>
</dbReference>
<dbReference type="InterPro" id="IPR002301">
    <property type="entry name" value="Ile-tRNA-ligase"/>
</dbReference>
<dbReference type="SUPFAM" id="SSF50677">
    <property type="entry name" value="ValRS/IleRS/LeuRS editing domain"/>
    <property type="match status" value="1"/>
</dbReference>
<keyword evidence="3" id="KW-0479">Metal-binding</keyword>
<keyword evidence="6" id="KW-0067">ATP-binding</keyword>
<keyword evidence="7" id="KW-0648">Protein biosynthesis</keyword>
<evidence type="ECO:0000256" key="5">
    <source>
        <dbReference type="ARBA" id="ARBA00022833"/>
    </source>
</evidence>
<protein>
    <recommendedName>
        <fullName evidence="1">isoleucine--tRNA ligase</fullName>
        <ecNumber evidence="1">6.1.1.5</ecNumber>
    </recommendedName>
    <alternativeName>
        <fullName evidence="9">Isoleucyl-tRNA synthetase</fullName>
    </alternativeName>
</protein>
<evidence type="ECO:0000256" key="6">
    <source>
        <dbReference type="ARBA" id="ARBA00022840"/>
    </source>
</evidence>
<reference evidence="13 14" key="1">
    <citation type="journal article" date="2017" name="Nat. Commun.">
        <title>Genome assembly with in vitro proximity ligation data and whole-genome triplication in lettuce.</title>
        <authorList>
            <person name="Reyes-Chin-Wo S."/>
            <person name="Wang Z."/>
            <person name="Yang X."/>
            <person name="Kozik A."/>
            <person name="Arikit S."/>
            <person name="Song C."/>
            <person name="Xia L."/>
            <person name="Froenicke L."/>
            <person name="Lavelle D.O."/>
            <person name="Truco M.J."/>
            <person name="Xia R."/>
            <person name="Zhu S."/>
            <person name="Xu C."/>
            <person name="Xu H."/>
            <person name="Xu X."/>
            <person name="Cox K."/>
            <person name="Korf I."/>
            <person name="Meyers B.C."/>
            <person name="Michelmore R.W."/>
        </authorList>
    </citation>
    <scope>NUCLEOTIDE SEQUENCE [LARGE SCALE GENOMIC DNA]</scope>
    <source>
        <strain evidence="14">cv. Salinas</strain>
        <tissue evidence="13">Seedlings</tissue>
    </source>
</reference>
<keyword evidence="4" id="KW-0547">Nucleotide-binding</keyword>
<evidence type="ECO:0000256" key="7">
    <source>
        <dbReference type="ARBA" id="ARBA00022917"/>
    </source>
</evidence>
<dbReference type="InterPro" id="IPR018848">
    <property type="entry name" value="WIYLD_domain"/>
</dbReference>
<dbReference type="GO" id="GO:0004822">
    <property type="term" value="F:isoleucine-tRNA ligase activity"/>
    <property type="evidence" value="ECO:0000318"/>
    <property type="project" value="GO_Central"/>
</dbReference>
<dbReference type="SUPFAM" id="SSF52374">
    <property type="entry name" value="Nucleotidylyl transferase"/>
    <property type="match status" value="1"/>
</dbReference>
<feature type="domain" description="Aminoacyl-tRNA synthetase class Ia" evidence="11">
    <location>
        <begin position="139"/>
        <end position="486"/>
    </location>
</feature>
<accession>A0A9R1UGE8</accession>
<dbReference type="InterPro" id="IPR050081">
    <property type="entry name" value="Ile-tRNA_ligase"/>
</dbReference>
<keyword evidence="8" id="KW-0030">Aminoacyl-tRNA synthetase</keyword>
<feature type="chain" id="PRO_5040375791" description="isoleucine--tRNA ligase" evidence="10">
    <location>
        <begin position="21"/>
        <end position="579"/>
    </location>
</feature>
<dbReference type="GO" id="GO:0005739">
    <property type="term" value="C:mitochondrion"/>
    <property type="evidence" value="ECO:0000318"/>
    <property type="project" value="GO_Central"/>
</dbReference>
<evidence type="ECO:0000256" key="4">
    <source>
        <dbReference type="ARBA" id="ARBA00022741"/>
    </source>
</evidence>
<feature type="signal peptide" evidence="10">
    <location>
        <begin position="1"/>
        <end position="20"/>
    </location>
</feature>
<feature type="domain" description="WIYLD" evidence="12">
    <location>
        <begin position="64"/>
        <end position="119"/>
    </location>
</feature>
<dbReference type="PANTHER" id="PTHR42765">
    <property type="entry name" value="SOLEUCYL-TRNA SYNTHETASE"/>
    <property type="match status" value="1"/>
</dbReference>
<keyword evidence="5" id="KW-0862">Zinc</keyword>
<dbReference type="Pfam" id="PF10440">
    <property type="entry name" value="WIYLD"/>
    <property type="match status" value="1"/>
</dbReference>
<dbReference type="Gene3D" id="3.90.740.10">
    <property type="entry name" value="Valyl/Leucyl/Isoleucyl-tRNA synthetase, editing domain"/>
    <property type="match status" value="1"/>
</dbReference>
<gene>
    <name evidence="13" type="ORF">LSAT_V11C900492520</name>
</gene>
<dbReference type="FunFam" id="3.90.740.10:FF:000013">
    <property type="entry name" value="Isoleucine--tRNA ligase, chloroplastic/mitochondrial"/>
    <property type="match status" value="1"/>
</dbReference>
<evidence type="ECO:0000259" key="11">
    <source>
        <dbReference type="Pfam" id="PF00133"/>
    </source>
</evidence>
<evidence type="ECO:0000256" key="3">
    <source>
        <dbReference type="ARBA" id="ARBA00022723"/>
    </source>
</evidence>
<proteinExistence type="predicted"/>
<dbReference type="Proteomes" id="UP000235145">
    <property type="component" value="Unassembled WGS sequence"/>
</dbReference>
<dbReference type="GO" id="GO:0032543">
    <property type="term" value="P:mitochondrial translation"/>
    <property type="evidence" value="ECO:0000318"/>
    <property type="project" value="GO_Central"/>
</dbReference>
<keyword evidence="14" id="KW-1185">Reference proteome</keyword>
<keyword evidence="10" id="KW-0732">Signal</keyword>
<evidence type="ECO:0000259" key="12">
    <source>
        <dbReference type="Pfam" id="PF10440"/>
    </source>
</evidence>
<name>A0A9R1UGE8_LACSA</name>
<keyword evidence="2" id="KW-0436">Ligase</keyword>
<dbReference type="PANTHER" id="PTHR42765:SF1">
    <property type="entry name" value="ISOLEUCINE--TRNA LIGASE, MITOCHONDRIAL"/>
    <property type="match status" value="1"/>
</dbReference>
<comment type="caution">
    <text evidence="13">The sequence shown here is derived from an EMBL/GenBank/DDBJ whole genome shotgun (WGS) entry which is preliminary data.</text>
</comment>
<evidence type="ECO:0000313" key="13">
    <source>
        <dbReference type="EMBL" id="KAJ0186536.1"/>
    </source>
</evidence>
<dbReference type="Gene3D" id="1.10.8.850">
    <property type="entry name" value="Histone-lysine N methyltransferase , C-terminal domain-like"/>
    <property type="match status" value="1"/>
</dbReference>
<sequence length="579" mass="65077">MDLYRLFTVLVVLVFWLVMGVEDDASWGYSEYAQMDSTARLRERRGVRTPHAFALSPQELSQVTSRVAKAFRAMKDLGIPEEKTKPDLKRLLQLCDKNWELIEEKNYRALADAIFDTQESEAYLRSLDQDARNGLTPIKLRAKSAKFAKATVKAQMASFKIWSMGRLGSSLITLDPEYEAAQIEVFGQMVFKRYIYRRRKPVHWSPSSRTALAEAELEYPEVHVSKSMYAIFKLLTTPTKDGLLDEFPKLSLAIWTTTPWTIPANVAVAVNSKLQYAIVEVQSPSPDVTSSSEDGKKRIGSVLKGSKIPFFIVALDLLSTLESKWNVKLAVKKTVFGSDLENCRYAHPINGEECPVVIGGDYITTESGTGLVHTAPGHGQDDYITGLKYNLPIISPVDDEGKFTEEAGIFKGLDVLGDGNAVVIDHLDQLSSIIMVEPYKHKYPYDWRTKKPTIFRATAQWFASVEGFREAAMDAISQVVWTPSQGVVMGLQIPTRFEFYFASISDLSSPLQRLKNPSLHFNPSQLPVTHLPTRFTSLLGLDFVDVIAKLIMFSFSFSIYRINDGFGENPVKQPFECDD</sequence>
<dbReference type="AlphaFoldDB" id="A0A9R1UGE8"/>
<dbReference type="GO" id="GO:0046872">
    <property type="term" value="F:metal ion binding"/>
    <property type="evidence" value="ECO:0007669"/>
    <property type="project" value="UniProtKB-KW"/>
</dbReference>
<evidence type="ECO:0000256" key="8">
    <source>
        <dbReference type="ARBA" id="ARBA00023146"/>
    </source>
</evidence>
<organism evidence="13 14">
    <name type="scientific">Lactuca sativa</name>
    <name type="common">Garden lettuce</name>
    <dbReference type="NCBI Taxonomy" id="4236"/>
    <lineage>
        <taxon>Eukaryota</taxon>
        <taxon>Viridiplantae</taxon>
        <taxon>Streptophyta</taxon>
        <taxon>Embryophyta</taxon>
        <taxon>Tracheophyta</taxon>
        <taxon>Spermatophyta</taxon>
        <taxon>Magnoliopsida</taxon>
        <taxon>eudicotyledons</taxon>
        <taxon>Gunneridae</taxon>
        <taxon>Pentapetalae</taxon>
        <taxon>asterids</taxon>
        <taxon>campanulids</taxon>
        <taxon>Asterales</taxon>
        <taxon>Asteraceae</taxon>
        <taxon>Cichorioideae</taxon>
        <taxon>Cichorieae</taxon>
        <taxon>Lactucinae</taxon>
        <taxon>Lactuca</taxon>
    </lineage>
</organism>
<evidence type="ECO:0000256" key="10">
    <source>
        <dbReference type="SAM" id="SignalP"/>
    </source>
</evidence>
<dbReference type="GO" id="GO:0002161">
    <property type="term" value="F:aminoacyl-tRNA deacylase activity"/>
    <property type="evidence" value="ECO:0007669"/>
    <property type="project" value="InterPro"/>
</dbReference>